<accession>A0A7J7JZH4</accession>
<evidence type="ECO:0000313" key="4">
    <source>
        <dbReference type="Proteomes" id="UP000593567"/>
    </source>
</evidence>
<dbReference type="EMBL" id="VXIV02001674">
    <property type="protein sequence ID" value="KAF6030756.1"/>
    <property type="molecule type" value="Genomic_DNA"/>
</dbReference>
<dbReference type="GO" id="GO:0043161">
    <property type="term" value="P:proteasome-mediated ubiquitin-dependent protein catabolic process"/>
    <property type="evidence" value="ECO:0007669"/>
    <property type="project" value="TreeGrafter"/>
</dbReference>
<dbReference type="SUPFAM" id="SSF54695">
    <property type="entry name" value="POZ domain"/>
    <property type="match status" value="1"/>
</dbReference>
<dbReference type="AlphaFoldDB" id="A0A7J7JZH4"/>
<feature type="domain" description="BTB" evidence="2">
    <location>
        <begin position="34"/>
        <end position="105"/>
    </location>
</feature>
<dbReference type="InterPro" id="IPR011333">
    <property type="entry name" value="SKP1/BTB/POZ_sf"/>
</dbReference>
<proteinExistence type="predicted"/>
<dbReference type="GO" id="GO:0031463">
    <property type="term" value="C:Cul3-RING ubiquitin ligase complex"/>
    <property type="evidence" value="ECO:0007669"/>
    <property type="project" value="TreeGrafter"/>
</dbReference>
<dbReference type="Gene3D" id="3.30.710.10">
    <property type="entry name" value="Potassium Channel Kv1.1, Chain A"/>
    <property type="match status" value="1"/>
</dbReference>
<dbReference type="GO" id="GO:0051260">
    <property type="term" value="P:protein homooligomerization"/>
    <property type="evidence" value="ECO:0007669"/>
    <property type="project" value="InterPro"/>
</dbReference>
<dbReference type="Gene3D" id="3.30.70.2000">
    <property type="match status" value="1"/>
</dbReference>
<comment type="caution">
    <text evidence="3">The sequence shown here is derived from an EMBL/GenBank/DDBJ whole genome shotgun (WGS) entry which is preliminary data.</text>
</comment>
<reference evidence="3" key="1">
    <citation type="submission" date="2020-06" db="EMBL/GenBank/DDBJ databases">
        <title>Draft genome of Bugula neritina, a colonial animal packing powerful symbionts and potential medicines.</title>
        <authorList>
            <person name="Rayko M."/>
        </authorList>
    </citation>
    <scope>NUCLEOTIDE SEQUENCE [LARGE SCALE GENOMIC DNA]</scope>
    <source>
        <strain evidence="3">Kwan_BN1</strain>
    </source>
</reference>
<gene>
    <name evidence="3" type="ORF">EB796_010937</name>
</gene>
<dbReference type="Proteomes" id="UP000593567">
    <property type="component" value="Unassembled WGS sequence"/>
</dbReference>
<evidence type="ECO:0000259" key="2">
    <source>
        <dbReference type="PROSITE" id="PS50097"/>
    </source>
</evidence>
<dbReference type="PANTHER" id="PTHR14958">
    <property type="entry name" value="POTASSIUM CHANNEL TETRAMERISATION DOMAIN CONTAINING PROTEIN"/>
    <property type="match status" value="1"/>
</dbReference>
<dbReference type="Pfam" id="PF02214">
    <property type="entry name" value="BTB_2"/>
    <property type="match status" value="1"/>
</dbReference>
<organism evidence="3 4">
    <name type="scientific">Bugula neritina</name>
    <name type="common">Brown bryozoan</name>
    <name type="synonym">Sertularia neritina</name>
    <dbReference type="NCBI Taxonomy" id="10212"/>
    <lineage>
        <taxon>Eukaryota</taxon>
        <taxon>Metazoa</taxon>
        <taxon>Spiralia</taxon>
        <taxon>Lophotrochozoa</taxon>
        <taxon>Bryozoa</taxon>
        <taxon>Gymnolaemata</taxon>
        <taxon>Cheilostomatida</taxon>
        <taxon>Flustrina</taxon>
        <taxon>Buguloidea</taxon>
        <taxon>Bugulidae</taxon>
        <taxon>Bugula</taxon>
    </lineage>
</organism>
<evidence type="ECO:0000313" key="3">
    <source>
        <dbReference type="EMBL" id="KAF6030756.1"/>
    </source>
</evidence>
<feature type="region of interest" description="Disordered" evidence="1">
    <location>
        <begin position="203"/>
        <end position="223"/>
    </location>
</feature>
<dbReference type="CDD" id="cd18362">
    <property type="entry name" value="BTB_POZ_KCTD2-like"/>
    <property type="match status" value="1"/>
</dbReference>
<name>A0A7J7JZH4_BUGNE</name>
<evidence type="ECO:0000256" key="1">
    <source>
        <dbReference type="SAM" id="MobiDB-lite"/>
    </source>
</evidence>
<dbReference type="FunFam" id="3.30.710.10:FF:000005">
    <property type="entry name" value="Potassium channel tetramerization domain-containing 17"/>
    <property type="match status" value="1"/>
</dbReference>
<keyword evidence="4" id="KW-1185">Reference proteome</keyword>
<dbReference type="PROSITE" id="PS50097">
    <property type="entry name" value="BTB"/>
    <property type="match status" value="1"/>
</dbReference>
<dbReference type="InterPro" id="IPR000210">
    <property type="entry name" value="BTB/POZ_dom"/>
</dbReference>
<sequence>MALPVVNHNGATVMETDKNSCSKCTGDDLQLKHTWVKLNVGGTQFLTTKTSLCRDPKSFLYRLCQEENDLKSDKDENGAYLIDRDPEYFRPILNYLRHGKLVVDKSQELEGVLEEAEFYNVTEVIQICKERIKLRDDVHHQSNVKNVYRVLQCSEDELTHLVSSLSDGWKFEQLINIGSPYASYGGQDNAEYLCVVSRGYPNRTPADHNTDRSTLLQKAMRMT</sequence>
<dbReference type="Gene3D" id="6.10.140.750">
    <property type="match status" value="1"/>
</dbReference>
<dbReference type="GO" id="GO:0005737">
    <property type="term" value="C:cytoplasm"/>
    <property type="evidence" value="ECO:0007669"/>
    <property type="project" value="TreeGrafter"/>
</dbReference>
<protein>
    <recommendedName>
        <fullName evidence="2">BTB domain-containing protein</fullName>
    </recommendedName>
</protein>
<dbReference type="GO" id="GO:0097602">
    <property type="term" value="F:cullin family protein binding"/>
    <property type="evidence" value="ECO:0007669"/>
    <property type="project" value="TreeGrafter"/>
</dbReference>
<dbReference type="OrthoDB" id="1244179at2759"/>
<dbReference type="InterPro" id="IPR003131">
    <property type="entry name" value="T1-type_BTB"/>
</dbReference>
<dbReference type="PANTHER" id="PTHR14958:SF29">
    <property type="entry name" value="INSOMNIAC, ISOFORM B"/>
    <property type="match status" value="1"/>
</dbReference>
<dbReference type="SMART" id="SM00225">
    <property type="entry name" value="BTB"/>
    <property type="match status" value="1"/>
</dbReference>